<keyword evidence="2" id="KW-1185">Reference proteome</keyword>
<evidence type="ECO:0000313" key="2">
    <source>
        <dbReference type="Proteomes" id="UP000231279"/>
    </source>
</evidence>
<dbReference type="EMBL" id="NKXS01003412">
    <property type="protein sequence ID" value="PIN09836.1"/>
    <property type="molecule type" value="Genomic_DNA"/>
</dbReference>
<reference evidence="2" key="1">
    <citation type="journal article" date="2018" name="Gigascience">
        <title>Genome assembly of the Pink Ipe (Handroanthus impetiginosus, Bignoniaceae), a highly valued, ecologically keystone Neotropical timber forest tree.</title>
        <authorList>
            <person name="Silva-Junior O.B."/>
            <person name="Grattapaglia D."/>
            <person name="Novaes E."/>
            <person name="Collevatti R.G."/>
        </authorList>
    </citation>
    <scope>NUCLEOTIDE SEQUENCE [LARGE SCALE GENOMIC DNA]</scope>
    <source>
        <strain evidence="2">cv. UFG-1</strain>
    </source>
</reference>
<dbReference type="Proteomes" id="UP000231279">
    <property type="component" value="Unassembled WGS sequence"/>
</dbReference>
<proteinExistence type="predicted"/>
<evidence type="ECO:0000313" key="1">
    <source>
        <dbReference type="EMBL" id="PIN09836.1"/>
    </source>
</evidence>
<comment type="caution">
    <text evidence="1">The sequence shown here is derived from an EMBL/GenBank/DDBJ whole genome shotgun (WGS) entry which is preliminary data.</text>
</comment>
<gene>
    <name evidence="1" type="ORF">CDL12_17578</name>
</gene>
<protein>
    <submittedName>
        <fullName evidence="1">Uncharacterized protein</fullName>
    </submittedName>
</protein>
<sequence length="182" mass="20554">MQGVAIPGDLGRLKDYTADHLVELGAGDLARSFNVMVHLGEELKRSREVEKKCFEENGKLKGELTQVTVERNFLNEKYSREVKFGRKFLESVAGQNWMENTKADAVQAFKESEEFKNAVMNEAADIYEQTVYDCRRILHGTGRVGVEDLVLLDPKLPVNFNDRGELVCPDNMEDEDDDAPPA</sequence>
<organism evidence="1 2">
    <name type="scientific">Handroanthus impetiginosus</name>
    <dbReference type="NCBI Taxonomy" id="429701"/>
    <lineage>
        <taxon>Eukaryota</taxon>
        <taxon>Viridiplantae</taxon>
        <taxon>Streptophyta</taxon>
        <taxon>Embryophyta</taxon>
        <taxon>Tracheophyta</taxon>
        <taxon>Spermatophyta</taxon>
        <taxon>Magnoliopsida</taxon>
        <taxon>eudicotyledons</taxon>
        <taxon>Gunneridae</taxon>
        <taxon>Pentapetalae</taxon>
        <taxon>asterids</taxon>
        <taxon>lamiids</taxon>
        <taxon>Lamiales</taxon>
        <taxon>Bignoniaceae</taxon>
        <taxon>Crescentiina</taxon>
        <taxon>Tabebuia alliance</taxon>
        <taxon>Handroanthus</taxon>
    </lineage>
</organism>
<dbReference type="STRING" id="429701.A0A2G9GX14"/>
<accession>A0A2G9GX14</accession>
<name>A0A2G9GX14_9LAMI</name>
<dbReference type="AlphaFoldDB" id="A0A2G9GX14"/>
<dbReference type="OrthoDB" id="928678at2759"/>